<feature type="binding site" evidence="8">
    <location>
        <position position="59"/>
    </location>
    <ligand>
        <name>Zn(2+)</name>
        <dbReference type="ChEBI" id="CHEBI:29105"/>
        <note>catalytic</note>
    </ligand>
</feature>
<evidence type="ECO:0000256" key="1">
    <source>
        <dbReference type="ARBA" id="ARBA00010669"/>
    </source>
</evidence>
<dbReference type="FunFam" id="3.40.140.10:FF:000005">
    <property type="entry name" value="tRNA-specific adenosine deaminase"/>
    <property type="match status" value="1"/>
</dbReference>
<dbReference type="Gene3D" id="3.40.140.10">
    <property type="entry name" value="Cytidine Deaminase, domain 2"/>
    <property type="match status" value="1"/>
</dbReference>
<comment type="cofactor">
    <cofactor evidence="8">
        <name>Zn(2+)</name>
        <dbReference type="ChEBI" id="CHEBI:29105"/>
    </cofactor>
    <text evidence="8">Binds 1 zinc ion per subunit.</text>
</comment>
<organism evidence="10 11">
    <name type="scientific">Rubricoccus marinus</name>
    <dbReference type="NCBI Taxonomy" id="716817"/>
    <lineage>
        <taxon>Bacteria</taxon>
        <taxon>Pseudomonadati</taxon>
        <taxon>Rhodothermota</taxon>
        <taxon>Rhodothermia</taxon>
        <taxon>Rhodothermales</taxon>
        <taxon>Rubricoccaceae</taxon>
        <taxon>Rubricoccus</taxon>
    </lineage>
</organism>
<dbReference type="PANTHER" id="PTHR11079:SF202">
    <property type="entry name" value="TRNA-SPECIFIC ADENOSINE DEAMINASE"/>
    <property type="match status" value="1"/>
</dbReference>
<keyword evidence="6 8" id="KW-0862">Zinc</keyword>
<evidence type="ECO:0000256" key="7">
    <source>
        <dbReference type="ARBA" id="ARBA00048045"/>
    </source>
</evidence>
<evidence type="ECO:0000256" key="5">
    <source>
        <dbReference type="ARBA" id="ARBA00022801"/>
    </source>
</evidence>
<dbReference type="GO" id="GO:0002100">
    <property type="term" value="P:tRNA wobble adenosine to inosine editing"/>
    <property type="evidence" value="ECO:0007669"/>
    <property type="project" value="UniProtKB-UniRule"/>
</dbReference>
<dbReference type="RefSeq" id="WP_094549579.1">
    <property type="nucleotide sequence ID" value="NZ_MQWB01000001.1"/>
</dbReference>
<evidence type="ECO:0000313" key="10">
    <source>
        <dbReference type="EMBL" id="OZC03805.1"/>
    </source>
</evidence>
<feature type="active site" description="Proton donor" evidence="8">
    <location>
        <position position="61"/>
    </location>
</feature>
<dbReference type="Proteomes" id="UP000216446">
    <property type="component" value="Unassembled WGS sequence"/>
</dbReference>
<dbReference type="GO" id="GO:0008270">
    <property type="term" value="F:zinc ion binding"/>
    <property type="evidence" value="ECO:0007669"/>
    <property type="project" value="UniProtKB-UniRule"/>
</dbReference>
<dbReference type="InterPro" id="IPR058535">
    <property type="entry name" value="MafB19-deam"/>
</dbReference>
<dbReference type="HAMAP" id="MF_00972">
    <property type="entry name" value="tRNA_aden_deaminase"/>
    <property type="match status" value="1"/>
</dbReference>
<dbReference type="EMBL" id="MQWB01000001">
    <property type="protein sequence ID" value="OZC03805.1"/>
    <property type="molecule type" value="Genomic_DNA"/>
</dbReference>
<dbReference type="InterPro" id="IPR002125">
    <property type="entry name" value="CMP_dCMP_dom"/>
</dbReference>
<dbReference type="AlphaFoldDB" id="A0A259U1A7"/>
<protein>
    <recommendedName>
        <fullName evidence="8">tRNA-specific adenosine deaminase</fullName>
        <ecNumber evidence="8">3.5.4.33</ecNumber>
    </recommendedName>
</protein>
<feature type="binding site" evidence="8">
    <location>
        <position position="92"/>
    </location>
    <ligand>
        <name>Zn(2+)</name>
        <dbReference type="ChEBI" id="CHEBI:29105"/>
        <note>catalytic</note>
    </ligand>
</feature>
<dbReference type="InterPro" id="IPR016193">
    <property type="entry name" value="Cytidine_deaminase-like"/>
</dbReference>
<reference evidence="10 11" key="1">
    <citation type="submission" date="2016-11" db="EMBL/GenBank/DDBJ databases">
        <title>Study of marine rhodopsin-containing bacteria.</title>
        <authorList>
            <person name="Yoshizawa S."/>
            <person name="Kumagai Y."/>
            <person name="Kogure K."/>
        </authorList>
    </citation>
    <scope>NUCLEOTIDE SEQUENCE [LARGE SCALE GENOMIC DNA]</scope>
    <source>
        <strain evidence="10 11">SG-29</strain>
    </source>
</reference>
<dbReference type="PROSITE" id="PS00903">
    <property type="entry name" value="CYT_DCMP_DEAMINASES_1"/>
    <property type="match status" value="1"/>
</dbReference>
<proteinExistence type="inferred from homology"/>
<keyword evidence="3 8" id="KW-0819">tRNA processing</keyword>
<dbReference type="InterPro" id="IPR016192">
    <property type="entry name" value="APOBEC/CMP_deaminase_Zn-bd"/>
</dbReference>
<dbReference type="InParanoid" id="A0A259U1A7"/>
<evidence type="ECO:0000256" key="8">
    <source>
        <dbReference type="HAMAP-Rule" id="MF_00972"/>
    </source>
</evidence>
<comment type="caution">
    <text evidence="10">The sequence shown here is derived from an EMBL/GenBank/DDBJ whole genome shotgun (WGS) entry which is preliminary data.</text>
</comment>
<name>A0A259U1A7_9BACT</name>
<dbReference type="InterPro" id="IPR028883">
    <property type="entry name" value="tRNA_aden_deaminase"/>
</dbReference>
<feature type="domain" description="CMP/dCMP-type deaminase" evidence="9">
    <location>
        <begin position="8"/>
        <end position="135"/>
    </location>
</feature>
<dbReference type="FunCoup" id="A0A259U1A7">
    <property type="interactions" value="383"/>
</dbReference>
<keyword evidence="5 8" id="KW-0378">Hydrolase</keyword>
<evidence type="ECO:0000256" key="4">
    <source>
        <dbReference type="ARBA" id="ARBA00022723"/>
    </source>
</evidence>
<comment type="similarity">
    <text evidence="1">Belongs to the cytidine and deoxycytidylate deaminase family. ADAT2 subfamily.</text>
</comment>
<evidence type="ECO:0000256" key="6">
    <source>
        <dbReference type="ARBA" id="ARBA00022833"/>
    </source>
</evidence>
<dbReference type="CDD" id="cd01285">
    <property type="entry name" value="nucleoside_deaminase"/>
    <property type="match status" value="1"/>
</dbReference>
<feature type="binding site" evidence="8">
    <location>
        <position position="89"/>
    </location>
    <ligand>
        <name>Zn(2+)</name>
        <dbReference type="ChEBI" id="CHEBI:29105"/>
        <note>catalytic</note>
    </ligand>
</feature>
<sequence>MSLRSLLDPDRRWMRLALSEAERAAEAGEVPIGAVVVKGSTIVGRGHNQVETLGDPTAHAEMLAIGAACQTVGSKFLDGCTLYVTLEPCPMCAGALVWSRLERLVYGAFDEKAGAASTLYDIPQDPRLNHRVETVTGVMAEESADLLRRFFAARRPGASGDGV</sequence>
<comment type="function">
    <text evidence="8">Catalyzes the deamination of adenosine to inosine at the wobble position 34 of tRNA(Arg2).</text>
</comment>
<dbReference type="Pfam" id="PF14437">
    <property type="entry name" value="MafB19-deam"/>
    <property type="match status" value="1"/>
</dbReference>
<dbReference type="GO" id="GO:0052717">
    <property type="term" value="F:tRNA-specific adenosine-34 deaminase activity"/>
    <property type="evidence" value="ECO:0007669"/>
    <property type="project" value="UniProtKB-UniRule"/>
</dbReference>
<evidence type="ECO:0000256" key="3">
    <source>
        <dbReference type="ARBA" id="ARBA00022694"/>
    </source>
</evidence>
<dbReference type="NCBIfam" id="NF008113">
    <property type="entry name" value="PRK10860.1"/>
    <property type="match status" value="1"/>
</dbReference>
<evidence type="ECO:0000313" key="11">
    <source>
        <dbReference type="Proteomes" id="UP000216446"/>
    </source>
</evidence>
<evidence type="ECO:0000256" key="2">
    <source>
        <dbReference type="ARBA" id="ARBA00011738"/>
    </source>
</evidence>
<comment type="subunit">
    <text evidence="2 8">Homodimer.</text>
</comment>
<keyword evidence="11" id="KW-1185">Reference proteome</keyword>
<keyword evidence="4 8" id="KW-0479">Metal-binding</keyword>
<accession>A0A259U1A7</accession>
<dbReference type="OrthoDB" id="9802676at2"/>
<dbReference type="PANTHER" id="PTHR11079">
    <property type="entry name" value="CYTOSINE DEAMINASE FAMILY MEMBER"/>
    <property type="match status" value="1"/>
</dbReference>
<dbReference type="SUPFAM" id="SSF53927">
    <property type="entry name" value="Cytidine deaminase-like"/>
    <property type="match status" value="1"/>
</dbReference>
<dbReference type="PROSITE" id="PS51747">
    <property type="entry name" value="CYT_DCMP_DEAMINASES_2"/>
    <property type="match status" value="1"/>
</dbReference>
<evidence type="ECO:0000259" key="9">
    <source>
        <dbReference type="PROSITE" id="PS51747"/>
    </source>
</evidence>
<gene>
    <name evidence="8" type="primary">tadA</name>
    <name evidence="10" type="ORF">BSZ36_12905</name>
</gene>
<dbReference type="EC" id="3.5.4.33" evidence="8"/>
<comment type="catalytic activity">
    <reaction evidence="7 8">
        <text>adenosine(34) in tRNA + H2O + H(+) = inosine(34) in tRNA + NH4(+)</text>
        <dbReference type="Rhea" id="RHEA:43168"/>
        <dbReference type="Rhea" id="RHEA-COMP:10373"/>
        <dbReference type="Rhea" id="RHEA-COMP:10374"/>
        <dbReference type="ChEBI" id="CHEBI:15377"/>
        <dbReference type="ChEBI" id="CHEBI:15378"/>
        <dbReference type="ChEBI" id="CHEBI:28938"/>
        <dbReference type="ChEBI" id="CHEBI:74411"/>
        <dbReference type="ChEBI" id="CHEBI:82852"/>
        <dbReference type="EC" id="3.5.4.33"/>
    </reaction>
</comment>